<protein>
    <submittedName>
        <fullName evidence="1">Uncharacterized protein</fullName>
    </submittedName>
</protein>
<keyword evidence="2" id="KW-1185">Reference proteome</keyword>
<evidence type="ECO:0000313" key="1">
    <source>
        <dbReference type="EMBL" id="ODQ70197.1"/>
    </source>
</evidence>
<dbReference type="AlphaFoldDB" id="A0A1E3PZI5"/>
<accession>A0A1E3PZI5</accession>
<sequence length="1124" mass="129021">MKPKKFLHIRSSPALISSGQRQGPRRHNTARTIVTHYPPTELRRRKRAERRDGAGPWIGERCLFLVYRRFFSSSKIWLSDHSVNYGKEELNVVPTKTKKRMDIEHQPNLSTPLERAVEAAAERAGTSKWKLKALVAQYMTPSSAIGMTVIQGPNELFEQPESIWTSNPEWEQVERSSPSVVPRVARTDSRSPLRRIRDYLSRFEMLLAQQMPSFDQLDQSGSKNRTLKSSTGYYDVIYHSEHISAIADILYQQLNHMEESEAEKMQNVTKNPDLLREAIGHPLEPVGNTFIENVMSVLEFYAGDARLPEGYEKRLNAVHLRLQLTEPTISREDLIEAMRFLFKQEQPDFRLAELIVGHLCDHGMFKEIISLTIRLFDFAAAQEVIRSALFNRVANPNFAFANIFRACISSGNGNFAKHLLAEISSEVDRTGRNFLTDKYGSQDIQRLEDELMARAQLELAMMNTEDKGSLQSLIAERDTRSFILDNESTFLIALLQLTRIGAYSDMIALLEASHFPDVAFAVQEIARRLPLFLERNMVDDEFVERFTLIAANKLHDMKSSCECLASVAQMANANSALRLWNAIVYCDPEATTSSSPMVYEGLPKNRELLTADLIKAFGIQAMRMNNWDICVRILRTKTTGRVRAQIDPAFIASTIENVLIAADNSTFSKLTEEGAIQYAAEILASQVSDTARKAILLITERFLIGHIVITKEKKGQFMTLLMGTLKRAGYYVSNPYAANILALLKQTNVSVQEDIIQRYGRLLIPTHLRQLVFEHIDRNRATGDYNENVIYTFIEQAIHHKTSTHSKVTSTVIATLKSMLRSERPTAPSRRNNIYTTAPNTVENSDPEALKQRANYAIRLVSRLHREWRVGKEITYWLLQCLILHRQFEPAIKAFRTTRKTTYPQQLFEIFQSTAIVARRPDIALQARYEELVRYNHQRRSFVERLLRMTYGLLEDDGLKGLQGDWGVRYWSALLFRTIGKKDSTAAFASSLIRGTFNDASRQLTSNLNDRDARLSSASRQIVDDARFTHALDWTVLSSANDWKFPFAVWRTRLDDLYVRASPRATEEELKELTVRYDYLCARLQHYEELSLWWNNEFRLILRGPRRWAKVHIEEALERGKRKS</sequence>
<dbReference type="Proteomes" id="UP000094385">
    <property type="component" value="Unassembled WGS sequence"/>
</dbReference>
<name>A0A1E3PZI5_LIPST</name>
<dbReference type="OrthoDB" id="10325582at2759"/>
<reference evidence="1 2" key="1">
    <citation type="journal article" date="2016" name="Proc. Natl. Acad. Sci. U.S.A.">
        <title>Comparative genomics of biotechnologically important yeasts.</title>
        <authorList>
            <person name="Riley R."/>
            <person name="Haridas S."/>
            <person name="Wolfe K.H."/>
            <person name="Lopes M.R."/>
            <person name="Hittinger C.T."/>
            <person name="Goeker M."/>
            <person name="Salamov A.A."/>
            <person name="Wisecaver J.H."/>
            <person name="Long T.M."/>
            <person name="Calvey C.H."/>
            <person name="Aerts A.L."/>
            <person name="Barry K.W."/>
            <person name="Choi C."/>
            <person name="Clum A."/>
            <person name="Coughlan A.Y."/>
            <person name="Deshpande S."/>
            <person name="Douglass A.P."/>
            <person name="Hanson S.J."/>
            <person name="Klenk H.-P."/>
            <person name="LaButti K.M."/>
            <person name="Lapidus A."/>
            <person name="Lindquist E.A."/>
            <person name="Lipzen A.M."/>
            <person name="Meier-Kolthoff J.P."/>
            <person name="Ohm R.A."/>
            <person name="Otillar R.P."/>
            <person name="Pangilinan J.L."/>
            <person name="Peng Y."/>
            <person name="Rokas A."/>
            <person name="Rosa C.A."/>
            <person name="Scheuner C."/>
            <person name="Sibirny A.A."/>
            <person name="Slot J.C."/>
            <person name="Stielow J.B."/>
            <person name="Sun H."/>
            <person name="Kurtzman C.P."/>
            <person name="Blackwell M."/>
            <person name="Grigoriev I.V."/>
            <person name="Jeffries T.W."/>
        </authorList>
    </citation>
    <scope>NUCLEOTIDE SEQUENCE [LARGE SCALE GENOMIC DNA]</scope>
    <source>
        <strain evidence="1 2">NRRL Y-11557</strain>
    </source>
</reference>
<organism evidence="1 2">
    <name type="scientific">Lipomyces starkeyi NRRL Y-11557</name>
    <dbReference type="NCBI Taxonomy" id="675824"/>
    <lineage>
        <taxon>Eukaryota</taxon>
        <taxon>Fungi</taxon>
        <taxon>Dikarya</taxon>
        <taxon>Ascomycota</taxon>
        <taxon>Saccharomycotina</taxon>
        <taxon>Lipomycetes</taxon>
        <taxon>Lipomycetales</taxon>
        <taxon>Lipomycetaceae</taxon>
        <taxon>Lipomyces</taxon>
    </lineage>
</organism>
<evidence type="ECO:0000313" key="2">
    <source>
        <dbReference type="Proteomes" id="UP000094385"/>
    </source>
</evidence>
<proteinExistence type="predicted"/>
<gene>
    <name evidence="1" type="ORF">LIPSTDRAFT_120144</name>
</gene>
<dbReference type="EMBL" id="KV454301">
    <property type="protein sequence ID" value="ODQ70197.1"/>
    <property type="molecule type" value="Genomic_DNA"/>
</dbReference>